<evidence type="ECO:0000313" key="3">
    <source>
        <dbReference type="EMBL" id="TYS72819.1"/>
    </source>
</evidence>
<protein>
    <submittedName>
        <fullName evidence="3">Uncharacterized protein</fullName>
    </submittedName>
</protein>
<sequence>MEWKARRRPREEGTGKTPQANKAPGTEINRFPQFLVNIKATRQSGGAAIDDIFLAFLCFFFFHHICK</sequence>
<feature type="transmembrane region" description="Helical" evidence="2">
    <location>
        <begin position="47"/>
        <end position="65"/>
    </location>
</feature>
<feature type="compositionally biased region" description="Basic and acidic residues" evidence="1">
    <location>
        <begin position="1"/>
        <end position="14"/>
    </location>
</feature>
<accession>A0A5D4TBT0</accession>
<evidence type="ECO:0000256" key="1">
    <source>
        <dbReference type="SAM" id="MobiDB-lite"/>
    </source>
</evidence>
<keyword evidence="2" id="KW-0812">Transmembrane</keyword>
<feature type="region of interest" description="Disordered" evidence="1">
    <location>
        <begin position="1"/>
        <end position="26"/>
    </location>
</feature>
<keyword evidence="2" id="KW-1133">Transmembrane helix</keyword>
<organism evidence="3 4">
    <name type="scientific">Sutcliffiella horikoshii</name>
    <dbReference type="NCBI Taxonomy" id="79883"/>
    <lineage>
        <taxon>Bacteria</taxon>
        <taxon>Bacillati</taxon>
        <taxon>Bacillota</taxon>
        <taxon>Bacilli</taxon>
        <taxon>Bacillales</taxon>
        <taxon>Bacillaceae</taxon>
        <taxon>Sutcliffiella</taxon>
    </lineage>
</organism>
<proteinExistence type="predicted"/>
<reference evidence="3 4" key="1">
    <citation type="submission" date="2019-08" db="EMBL/GenBank/DDBJ databases">
        <title>Bacillus genomes from the desert of Cuatro Cienegas, Coahuila.</title>
        <authorList>
            <person name="Olmedo-Alvarez G."/>
        </authorList>
    </citation>
    <scope>NUCLEOTIDE SEQUENCE [LARGE SCALE GENOMIC DNA]</scope>
    <source>
        <strain evidence="3 4">CH98b_3T</strain>
    </source>
</reference>
<evidence type="ECO:0000256" key="2">
    <source>
        <dbReference type="SAM" id="Phobius"/>
    </source>
</evidence>
<gene>
    <name evidence="3" type="ORF">FZC75_07020</name>
</gene>
<name>A0A5D4TBT0_9BACI</name>
<evidence type="ECO:0000313" key="4">
    <source>
        <dbReference type="Proteomes" id="UP000324517"/>
    </source>
</evidence>
<keyword evidence="2" id="KW-0472">Membrane</keyword>
<comment type="caution">
    <text evidence="3">The sequence shown here is derived from an EMBL/GenBank/DDBJ whole genome shotgun (WGS) entry which is preliminary data.</text>
</comment>
<dbReference type="EMBL" id="VTET01000003">
    <property type="protein sequence ID" value="TYS72819.1"/>
    <property type="molecule type" value="Genomic_DNA"/>
</dbReference>
<dbReference type="AlphaFoldDB" id="A0A5D4TBT0"/>
<dbReference type="Proteomes" id="UP000324517">
    <property type="component" value="Unassembled WGS sequence"/>
</dbReference>